<feature type="transmembrane region" description="Helical" evidence="16">
    <location>
        <begin position="71"/>
        <end position="92"/>
    </location>
</feature>
<dbReference type="InterPro" id="IPR001171">
    <property type="entry name" value="ERG24_DHCR-like"/>
</dbReference>
<evidence type="ECO:0000256" key="10">
    <source>
        <dbReference type="ARBA" id="ARBA00023098"/>
    </source>
</evidence>
<keyword evidence="4 16" id="KW-0812">Transmembrane</keyword>
<evidence type="ECO:0000256" key="11">
    <source>
        <dbReference type="ARBA" id="ARBA00023136"/>
    </source>
</evidence>
<evidence type="ECO:0000256" key="3">
    <source>
        <dbReference type="ARBA" id="ARBA00022516"/>
    </source>
</evidence>
<evidence type="ECO:0000256" key="15">
    <source>
        <dbReference type="ARBA" id="ARBA00060638"/>
    </source>
</evidence>
<evidence type="ECO:0000256" key="16">
    <source>
        <dbReference type="RuleBase" id="RU369120"/>
    </source>
</evidence>
<dbReference type="EMBL" id="CDQK01000007">
    <property type="protein sequence ID" value="CEP24953.1"/>
    <property type="molecule type" value="Genomic_DNA"/>
</dbReference>
<dbReference type="PANTHER" id="PTHR21257">
    <property type="entry name" value="DELTA(14)-STEROL REDUCTASE"/>
    <property type="match status" value="1"/>
</dbReference>
<keyword evidence="5" id="KW-0521">NADP</keyword>
<reference evidence="18" key="1">
    <citation type="journal article" date="2015" name="J. Biotechnol.">
        <title>The structure of the Cyberlindnera jadinii genome and its relation to Candida utilis analyzed by the occurrence of single nucleotide polymorphisms.</title>
        <authorList>
            <person name="Rupp O."/>
            <person name="Brinkrolf K."/>
            <person name="Buerth C."/>
            <person name="Kunigo M."/>
            <person name="Schneider J."/>
            <person name="Jaenicke S."/>
            <person name="Goesmann A."/>
            <person name="Puehler A."/>
            <person name="Jaeger K.-E."/>
            <person name="Ernst J.F."/>
        </authorList>
    </citation>
    <scope>NUCLEOTIDE SEQUENCE [LARGE SCALE GENOMIC DNA]</scope>
    <source>
        <strain evidence="18">ATCC 18201 / CBS 1600 / BCRC 20928 / JCM 3617 / NBRC 0987 / NRRL Y-1542</strain>
    </source>
</reference>
<comment type="catalytic activity">
    <reaction evidence="14">
        <text>4,4-dimethyl-5alpha-cholesta-8,24-dien-3beta-ol + NADP(+) = 4,4-dimethyl-5alpha-cholesta-8,14,24-trien-3beta-ol + NADPH + H(+)</text>
        <dbReference type="Rhea" id="RHEA:18561"/>
        <dbReference type="ChEBI" id="CHEBI:15378"/>
        <dbReference type="ChEBI" id="CHEBI:17813"/>
        <dbReference type="ChEBI" id="CHEBI:18364"/>
        <dbReference type="ChEBI" id="CHEBI:57783"/>
        <dbReference type="ChEBI" id="CHEBI:58349"/>
        <dbReference type="EC" id="1.3.1.70"/>
    </reaction>
    <physiologicalReaction direction="right-to-left" evidence="14">
        <dbReference type="Rhea" id="RHEA:18563"/>
    </physiologicalReaction>
</comment>
<dbReference type="Pfam" id="PF01222">
    <property type="entry name" value="ERG4_ERG24"/>
    <property type="match status" value="1"/>
</dbReference>
<dbReference type="PANTHER" id="PTHR21257:SF52">
    <property type="entry name" value="DELTA(14)-STEROL REDUCTASE TM7SF2"/>
    <property type="match status" value="1"/>
</dbReference>
<evidence type="ECO:0000256" key="1">
    <source>
        <dbReference type="ARBA" id="ARBA00004141"/>
    </source>
</evidence>
<feature type="transmembrane region" description="Helical" evidence="16">
    <location>
        <begin position="306"/>
        <end position="325"/>
    </location>
</feature>
<gene>
    <name evidence="17" type="ORF">BN1211_5914</name>
</gene>
<feature type="transmembrane region" description="Helical" evidence="16">
    <location>
        <begin position="240"/>
        <end position="256"/>
    </location>
</feature>
<evidence type="ECO:0000256" key="9">
    <source>
        <dbReference type="ARBA" id="ARBA00023011"/>
    </source>
</evidence>
<evidence type="ECO:0000256" key="13">
    <source>
        <dbReference type="ARBA" id="ARBA00023221"/>
    </source>
</evidence>
<evidence type="ECO:0000256" key="14">
    <source>
        <dbReference type="ARBA" id="ARBA00052254"/>
    </source>
</evidence>
<feature type="transmembrane region" description="Helical" evidence="16">
    <location>
        <begin position="145"/>
        <end position="168"/>
    </location>
</feature>
<proteinExistence type="inferred from homology"/>
<feature type="transmembrane region" description="Helical" evidence="16">
    <location>
        <begin position="104"/>
        <end position="125"/>
    </location>
</feature>
<keyword evidence="11 16" id="KW-0472">Membrane</keyword>
<dbReference type="PROSITE" id="PS01017">
    <property type="entry name" value="STEROL_REDUCT_1"/>
    <property type="match status" value="1"/>
</dbReference>
<dbReference type="GO" id="GO:0005789">
    <property type="term" value="C:endoplasmic reticulum membrane"/>
    <property type="evidence" value="ECO:0007669"/>
    <property type="project" value="TreeGrafter"/>
</dbReference>
<organism evidence="17 18">
    <name type="scientific">Cyberlindnera jadinii (strain ATCC 18201 / CBS 1600 / BCRC 20928 / JCM 3617 / NBRC 0987 / NRRL Y-1542)</name>
    <name type="common">Torula yeast</name>
    <name type="synonym">Candida utilis</name>
    <dbReference type="NCBI Taxonomy" id="983966"/>
    <lineage>
        <taxon>Eukaryota</taxon>
        <taxon>Fungi</taxon>
        <taxon>Dikarya</taxon>
        <taxon>Ascomycota</taxon>
        <taxon>Saccharomycotina</taxon>
        <taxon>Saccharomycetes</taxon>
        <taxon>Phaffomycetales</taxon>
        <taxon>Phaffomycetaceae</taxon>
        <taxon>Cyberlindnera</taxon>
    </lineage>
</organism>
<keyword evidence="8 16" id="KW-0560">Oxidoreductase</keyword>
<comment type="similarity">
    <text evidence="2 16">Belongs to the ERG4/ERG24 family.</text>
</comment>
<dbReference type="InterPro" id="IPR018083">
    <property type="entry name" value="Sterol_reductase_CS"/>
</dbReference>
<evidence type="ECO:0000313" key="17">
    <source>
        <dbReference type="EMBL" id="CEP24953.1"/>
    </source>
</evidence>
<keyword evidence="13 16" id="KW-0753">Steroid metabolism</keyword>
<comment type="pathway">
    <text evidence="15">Steroid biosynthesis; zymosterol biosynthesis; zymosterol from lanosterol: step 2/6.</text>
</comment>
<dbReference type="GO" id="GO:0050613">
    <property type="term" value="F:Delta14-sterol reductase activity"/>
    <property type="evidence" value="ECO:0007669"/>
    <property type="project" value="UniProtKB-EC"/>
</dbReference>
<keyword evidence="12 16" id="KW-1207">Sterol metabolism</keyword>
<evidence type="ECO:0000256" key="12">
    <source>
        <dbReference type="ARBA" id="ARBA00023166"/>
    </source>
</evidence>
<sequence>MSLLNPRTKDLEFSGIPGVLAISLGLPTLCVVLHQLCNDHYHQRGLTIDLDELTNFHGLSFSEIAFNGQVWTYYLLWFFGLVLFDTIIPGTVKKGVTLRDGTSLSYNINGIQLSCLFVLALATRWQLTHGSMPELVFLYDHTLQFTVVAVIFSALLALFVQITSYLPLSGSNGKGTKERILAVGGNSGNWLYDWFIGRELNPRIGPWDIKLFCELRPGMLLWLLLNLASMHHQYLKYGQVYDSMLLVNLLQAFYIFDGVLNEEGCLTMMDITTDGFGFMLSFGDLALVPFTYSLQARYLAREPLTLGAHYIGFILGVAFVGFYIFKASNNQKNQFRQGKLPHLKSIQTERSTKLLCDGWWSLSQHINYFGDWLHATSWCLPTGFITPLTYYYICYFAGLLLHRQHRDELKCKEKYGKAWEEYEKKVPYKIIPYVY</sequence>
<protein>
    <recommendedName>
        <fullName evidence="16">Delta(14)-sterol reductase</fullName>
    </recommendedName>
    <alternativeName>
        <fullName evidence="16">C-14 sterol reductase</fullName>
    </alternativeName>
    <alternativeName>
        <fullName evidence="16">Sterol C14-reductase</fullName>
    </alternativeName>
</protein>
<evidence type="ECO:0000256" key="8">
    <source>
        <dbReference type="ARBA" id="ARBA00023002"/>
    </source>
</evidence>
<keyword evidence="9 16" id="KW-0756">Sterol biosynthesis</keyword>
<dbReference type="PROSITE" id="PS01018">
    <property type="entry name" value="STEROL_REDUCT_2"/>
    <property type="match status" value="1"/>
</dbReference>
<dbReference type="Gene3D" id="1.20.120.1630">
    <property type="match status" value="1"/>
</dbReference>
<evidence type="ECO:0000256" key="4">
    <source>
        <dbReference type="ARBA" id="ARBA00022692"/>
    </source>
</evidence>
<evidence type="ECO:0000256" key="2">
    <source>
        <dbReference type="ARBA" id="ARBA00005402"/>
    </source>
</evidence>
<name>A0A0H5C9F1_CYBJN</name>
<evidence type="ECO:0000256" key="5">
    <source>
        <dbReference type="ARBA" id="ARBA00022857"/>
    </source>
</evidence>
<dbReference type="GO" id="GO:0006696">
    <property type="term" value="P:ergosterol biosynthetic process"/>
    <property type="evidence" value="ECO:0007669"/>
    <property type="project" value="TreeGrafter"/>
</dbReference>
<keyword evidence="10 16" id="KW-0443">Lipid metabolism</keyword>
<dbReference type="Proteomes" id="UP000038830">
    <property type="component" value="Unassembled WGS sequence"/>
</dbReference>
<keyword evidence="6 16" id="KW-0752">Steroid biosynthesis</keyword>
<feature type="transmembrane region" description="Helical" evidence="16">
    <location>
        <begin position="276"/>
        <end position="294"/>
    </location>
</feature>
<dbReference type="FunFam" id="1.20.120.1630:FF:000009">
    <property type="entry name" value="C-14 sterol reductase"/>
    <property type="match status" value="1"/>
</dbReference>
<evidence type="ECO:0000256" key="6">
    <source>
        <dbReference type="ARBA" id="ARBA00022955"/>
    </source>
</evidence>
<keyword evidence="3 16" id="KW-0444">Lipid biosynthesis</keyword>
<accession>A0A0H5C9F1</accession>
<dbReference type="AlphaFoldDB" id="A0A0H5C9F1"/>
<evidence type="ECO:0000313" key="18">
    <source>
        <dbReference type="Proteomes" id="UP000038830"/>
    </source>
</evidence>
<feature type="transmembrane region" description="Helical" evidence="16">
    <location>
        <begin position="384"/>
        <end position="402"/>
    </location>
</feature>
<keyword evidence="7 16" id="KW-1133">Transmembrane helix</keyword>
<comment type="subcellular location">
    <subcellularLocation>
        <location evidence="1">Membrane</location>
        <topology evidence="1">Multi-pass membrane protein</topology>
    </subcellularLocation>
</comment>
<evidence type="ECO:0000256" key="7">
    <source>
        <dbReference type="ARBA" id="ARBA00022989"/>
    </source>
</evidence>
<feature type="transmembrane region" description="Helical" evidence="16">
    <location>
        <begin position="12"/>
        <end position="36"/>
    </location>
</feature>